<dbReference type="GO" id="GO:0004222">
    <property type="term" value="F:metalloendopeptidase activity"/>
    <property type="evidence" value="ECO:0007669"/>
    <property type="project" value="InterPro"/>
</dbReference>
<evidence type="ECO:0000259" key="4">
    <source>
        <dbReference type="Pfam" id="PF00675"/>
    </source>
</evidence>
<dbReference type="PANTHER" id="PTHR11851">
    <property type="entry name" value="METALLOPROTEASE"/>
    <property type="match status" value="1"/>
</dbReference>
<evidence type="ECO:0000313" key="7">
    <source>
        <dbReference type="Proteomes" id="UP000249739"/>
    </source>
</evidence>
<dbReference type="InterPro" id="IPR050361">
    <property type="entry name" value="MPP/UQCRC_Complex"/>
</dbReference>
<dbReference type="PANTHER" id="PTHR11851:SF49">
    <property type="entry name" value="MITOCHONDRIAL-PROCESSING PEPTIDASE SUBUNIT ALPHA"/>
    <property type="match status" value="1"/>
</dbReference>
<sequence>MTTRTTTLQNGLRIVTDTVTTVETVALGVWAAVGTRHEQMSQNGVAHMVEHMLFKGTPSMNAQKIAEVIEDVGGNMNAYTGREMTAYYVHLLKEHLDLALEVLADILQNSTMPEDEVERERGVILQEIKMYADSPDQQVFDNFQEAAYPGQALGAPGLGKSDIIAAMRRDTLFDYVKAHYAPSKLVISAAGPIDHDEFVAKVEKLFSNLPNGSKDDFRAANYNPVLSLNEKTTEQSHVVLGFKGIKRLDERYSAMRLLSAILGGGMSSRLFQEVREKRGLVYSIYSFHDAFLDDGLFGIYAGTGPEHLEEMMPVVLGEIKSITDKITEAELARAKAQIKAGMLMARESIMTRCDQQARHMIYFNTPFDASTLVQRIDAVQAKDISDLSAEIFASQPTLAAIGPLGNMMDYETIRQKLAA</sequence>
<dbReference type="Gene3D" id="3.30.830.10">
    <property type="entry name" value="Metalloenzyme, LuxS/M16 peptidase-like"/>
    <property type="match status" value="2"/>
</dbReference>
<comment type="similarity">
    <text evidence="2 3">Belongs to the peptidase M16 family.</text>
</comment>
<evidence type="ECO:0000259" key="5">
    <source>
        <dbReference type="Pfam" id="PF05193"/>
    </source>
</evidence>
<dbReference type="SUPFAM" id="SSF63411">
    <property type="entry name" value="LuxS/MPP-like metallohydrolase"/>
    <property type="match status" value="2"/>
</dbReference>
<dbReference type="GO" id="GO:0046872">
    <property type="term" value="F:metal ion binding"/>
    <property type="evidence" value="ECO:0007669"/>
    <property type="project" value="InterPro"/>
</dbReference>
<proteinExistence type="inferred from homology"/>
<evidence type="ECO:0000256" key="1">
    <source>
        <dbReference type="ARBA" id="ARBA00001947"/>
    </source>
</evidence>
<feature type="domain" description="Peptidase M16 N-terminal" evidence="4">
    <location>
        <begin position="14"/>
        <end position="156"/>
    </location>
</feature>
<organism evidence="6 7">
    <name type="scientific">Micavibrio aeruginosavorus</name>
    <dbReference type="NCBI Taxonomy" id="349221"/>
    <lineage>
        <taxon>Bacteria</taxon>
        <taxon>Pseudomonadati</taxon>
        <taxon>Bdellovibrionota</taxon>
        <taxon>Bdellovibrionia</taxon>
        <taxon>Bdellovibrionales</taxon>
        <taxon>Pseudobdellovibrionaceae</taxon>
        <taxon>Micavibrio</taxon>
    </lineage>
</organism>
<dbReference type="AlphaFoldDB" id="A0A2W5FLX8"/>
<dbReference type="Proteomes" id="UP000249739">
    <property type="component" value="Unassembled WGS sequence"/>
</dbReference>
<gene>
    <name evidence="6" type="ORF">DI586_02040</name>
</gene>
<evidence type="ECO:0000256" key="2">
    <source>
        <dbReference type="ARBA" id="ARBA00007261"/>
    </source>
</evidence>
<evidence type="ECO:0000256" key="3">
    <source>
        <dbReference type="RuleBase" id="RU004447"/>
    </source>
</evidence>
<feature type="domain" description="Peptidase M16 C-terminal" evidence="5">
    <location>
        <begin position="168"/>
        <end position="337"/>
    </location>
</feature>
<dbReference type="PROSITE" id="PS00143">
    <property type="entry name" value="INSULINASE"/>
    <property type="match status" value="1"/>
</dbReference>
<dbReference type="InterPro" id="IPR011249">
    <property type="entry name" value="Metalloenz_LuxS/M16"/>
</dbReference>
<dbReference type="FunFam" id="3.30.830.10:FF:000008">
    <property type="entry name" value="Mitochondrial-processing peptidase subunit beta"/>
    <property type="match status" value="1"/>
</dbReference>
<dbReference type="Pfam" id="PF00675">
    <property type="entry name" value="Peptidase_M16"/>
    <property type="match status" value="1"/>
</dbReference>
<dbReference type="InterPro" id="IPR011765">
    <property type="entry name" value="Pept_M16_N"/>
</dbReference>
<comment type="cofactor">
    <cofactor evidence="1">
        <name>Zn(2+)</name>
        <dbReference type="ChEBI" id="CHEBI:29105"/>
    </cofactor>
</comment>
<dbReference type="GO" id="GO:0006508">
    <property type="term" value="P:proteolysis"/>
    <property type="evidence" value="ECO:0007669"/>
    <property type="project" value="InterPro"/>
</dbReference>
<dbReference type="Pfam" id="PF05193">
    <property type="entry name" value="Peptidase_M16_C"/>
    <property type="match status" value="1"/>
</dbReference>
<dbReference type="InterPro" id="IPR007863">
    <property type="entry name" value="Peptidase_M16_C"/>
</dbReference>
<evidence type="ECO:0000313" key="6">
    <source>
        <dbReference type="EMBL" id="PZP56951.1"/>
    </source>
</evidence>
<accession>A0A2W5FLX8</accession>
<dbReference type="InterPro" id="IPR001431">
    <property type="entry name" value="Pept_M16_Zn_BS"/>
</dbReference>
<dbReference type="EMBL" id="QFOT01000011">
    <property type="protein sequence ID" value="PZP56951.1"/>
    <property type="molecule type" value="Genomic_DNA"/>
</dbReference>
<protein>
    <submittedName>
        <fullName evidence="6">Peptidase M16</fullName>
    </submittedName>
</protein>
<comment type="caution">
    <text evidence="6">The sequence shown here is derived from an EMBL/GenBank/DDBJ whole genome shotgun (WGS) entry which is preliminary data.</text>
</comment>
<reference evidence="6 7" key="1">
    <citation type="submission" date="2017-08" db="EMBL/GenBank/DDBJ databases">
        <title>Infants hospitalized years apart are colonized by the same room-sourced microbial strains.</title>
        <authorList>
            <person name="Brooks B."/>
            <person name="Olm M.R."/>
            <person name="Firek B.A."/>
            <person name="Baker R."/>
            <person name="Thomas B.C."/>
            <person name="Morowitz M.J."/>
            <person name="Banfield J.F."/>
        </authorList>
    </citation>
    <scope>NUCLEOTIDE SEQUENCE [LARGE SCALE GENOMIC DNA]</scope>
    <source>
        <strain evidence="6">S2_006_000_R2_64</strain>
    </source>
</reference>
<name>A0A2W5FLX8_9BACT</name>